<keyword evidence="6" id="KW-0493">Microtubule</keyword>
<organism evidence="11 12">
    <name type="scientific">Lithospermum erythrorhizon</name>
    <name type="common">Purple gromwell</name>
    <name type="synonym">Lithospermum officinale var. erythrorhizon</name>
    <dbReference type="NCBI Taxonomy" id="34254"/>
    <lineage>
        <taxon>Eukaryota</taxon>
        <taxon>Viridiplantae</taxon>
        <taxon>Streptophyta</taxon>
        <taxon>Embryophyta</taxon>
        <taxon>Tracheophyta</taxon>
        <taxon>Spermatophyta</taxon>
        <taxon>Magnoliopsida</taxon>
        <taxon>eudicotyledons</taxon>
        <taxon>Gunneridae</taxon>
        <taxon>Pentapetalae</taxon>
        <taxon>asterids</taxon>
        <taxon>lamiids</taxon>
        <taxon>Boraginales</taxon>
        <taxon>Boraginaceae</taxon>
        <taxon>Boraginoideae</taxon>
        <taxon>Lithospermeae</taxon>
        <taxon>Lithospermum</taxon>
    </lineage>
</organism>
<dbReference type="GO" id="GO:0005737">
    <property type="term" value="C:cytoplasm"/>
    <property type="evidence" value="ECO:0007669"/>
    <property type="project" value="TreeGrafter"/>
</dbReference>
<evidence type="ECO:0000256" key="2">
    <source>
        <dbReference type="ARBA" id="ARBA00004245"/>
    </source>
</evidence>
<dbReference type="InterPro" id="IPR007145">
    <property type="entry name" value="MAP65_Ase1_PRC1"/>
</dbReference>
<keyword evidence="4" id="KW-0963">Cytoplasm</keyword>
<proteinExistence type="inferred from homology"/>
<keyword evidence="9" id="KW-0175">Coiled coil</keyword>
<feature type="coiled-coil region" evidence="9">
    <location>
        <begin position="63"/>
        <end position="90"/>
    </location>
</feature>
<evidence type="ECO:0000256" key="1">
    <source>
        <dbReference type="ARBA" id="ARBA00004123"/>
    </source>
</evidence>
<feature type="compositionally biased region" description="Polar residues" evidence="10">
    <location>
        <begin position="540"/>
        <end position="571"/>
    </location>
</feature>
<evidence type="ECO:0000256" key="4">
    <source>
        <dbReference type="ARBA" id="ARBA00022490"/>
    </source>
</evidence>
<evidence type="ECO:0000256" key="7">
    <source>
        <dbReference type="ARBA" id="ARBA00023212"/>
    </source>
</evidence>
<evidence type="ECO:0000256" key="5">
    <source>
        <dbReference type="ARBA" id="ARBA00022553"/>
    </source>
</evidence>
<dbReference type="PANTHER" id="PTHR19321:SF0">
    <property type="entry name" value="65-KDA MICROTUBULE-ASSOCIATED PROTEIN 6"/>
    <property type="match status" value="1"/>
</dbReference>
<evidence type="ECO:0000256" key="3">
    <source>
        <dbReference type="ARBA" id="ARBA00006187"/>
    </source>
</evidence>
<gene>
    <name evidence="11" type="ORF">LIER_12217</name>
</gene>
<dbReference type="GO" id="GO:0005634">
    <property type="term" value="C:nucleus"/>
    <property type="evidence" value="ECO:0007669"/>
    <property type="project" value="UniProtKB-SubCell"/>
</dbReference>
<evidence type="ECO:0000256" key="10">
    <source>
        <dbReference type="SAM" id="MobiDB-lite"/>
    </source>
</evidence>
<evidence type="ECO:0000313" key="12">
    <source>
        <dbReference type="Proteomes" id="UP001454036"/>
    </source>
</evidence>
<accession>A0AAV3PR08</accession>
<comment type="similarity">
    <text evidence="3">Belongs to the MAP65/ASE1 family.</text>
</comment>
<evidence type="ECO:0000256" key="8">
    <source>
        <dbReference type="ARBA" id="ARBA00023242"/>
    </source>
</evidence>
<dbReference type="GO" id="GO:0005874">
    <property type="term" value="C:microtubule"/>
    <property type="evidence" value="ECO:0007669"/>
    <property type="project" value="UniProtKB-KW"/>
</dbReference>
<dbReference type="GO" id="GO:0008017">
    <property type="term" value="F:microtubule binding"/>
    <property type="evidence" value="ECO:0007669"/>
    <property type="project" value="InterPro"/>
</dbReference>
<protein>
    <submittedName>
        <fullName evidence="11">Non-motor microtubule binding protein</fullName>
    </submittedName>
</protein>
<dbReference type="GO" id="GO:0005819">
    <property type="term" value="C:spindle"/>
    <property type="evidence" value="ECO:0007669"/>
    <property type="project" value="TreeGrafter"/>
</dbReference>
<evidence type="ECO:0000313" key="11">
    <source>
        <dbReference type="EMBL" id="GAA0154150.1"/>
    </source>
</evidence>
<dbReference type="AlphaFoldDB" id="A0AAV3PR08"/>
<evidence type="ECO:0000256" key="9">
    <source>
        <dbReference type="SAM" id="Coils"/>
    </source>
</evidence>
<dbReference type="Gene3D" id="1.20.58.1520">
    <property type="match status" value="1"/>
</dbReference>
<comment type="caution">
    <text evidence="11">The sequence shown here is derived from an EMBL/GenBank/DDBJ whole genome shotgun (WGS) entry which is preliminary data.</text>
</comment>
<evidence type="ECO:0000256" key="6">
    <source>
        <dbReference type="ARBA" id="ARBA00022701"/>
    </source>
</evidence>
<keyword evidence="5" id="KW-0597">Phosphoprotein</keyword>
<name>A0AAV3PR08_LITER</name>
<dbReference type="Proteomes" id="UP001454036">
    <property type="component" value="Unassembled WGS sequence"/>
</dbReference>
<sequence length="612" mass="69428">MLGFKNYEEKGMLHFQGGIISSLCSSSNTCSALLGELQKIWIDIGESEAAKDRMLLELEMECLQVYRRKVDEAENTKARLHQTVVAKEAELATLMAALGEANISTLFQSKKNVKSLKEQLAVITTVLDDLTCKKEKRMKQFVDLKEQIVKLYGEVSGYGHIANKMSSLNLEEQDISLRKLSEYESQLHVLQKEKSERLDKVLESVNEVHTLCGLLSLDFGKTVSEVHPSLSESHLEQSTNVSDRTLEGLHQVILQLESERRDRFQKLKEVAVSLSKLWNLMGITEEEKSKFPIVTSINELTVSDITKPGVLSLDMIQQVSAEVERLNGLKASKMKELILKKRLELEDICYRTHIEPDPSTAADKANAMVDSGLVDPSELLTNIEAQVSKAKDEALVRKEITERIERWLSACEEENWLDDYNLDHNRYSAGRGAHLNLKRAERARITVKKIPVMVDNLISKTLQWEQEKQKQFLYDGVRLVSILEDFKLTRQRKEEERKLARDHKKVSDMLLAEKASVYGSKTIPRRSNSFRKLNEHRSIGTGSVTPSPRRSSVGTPISEISTPRSYSNNRNGYFKEMRRMSTGPLNFVAMTKEETMSISSVYGSEQDTSSHG</sequence>
<keyword evidence="7" id="KW-0206">Cytoskeleton</keyword>
<dbReference type="PANTHER" id="PTHR19321">
    <property type="entry name" value="PROTEIN REGULATOR OF CYTOKINESIS 1 PRC1-RELATED"/>
    <property type="match status" value="1"/>
</dbReference>
<dbReference type="Pfam" id="PF03999">
    <property type="entry name" value="MAP65_ASE1"/>
    <property type="match status" value="1"/>
</dbReference>
<comment type="subcellular location">
    <subcellularLocation>
        <location evidence="2">Cytoplasm</location>
        <location evidence="2">Cytoskeleton</location>
    </subcellularLocation>
    <subcellularLocation>
        <location evidence="1">Nucleus</location>
    </subcellularLocation>
</comment>
<keyword evidence="8" id="KW-0539">Nucleus</keyword>
<dbReference type="GO" id="GO:0000226">
    <property type="term" value="P:microtubule cytoskeleton organization"/>
    <property type="evidence" value="ECO:0007669"/>
    <property type="project" value="InterPro"/>
</dbReference>
<dbReference type="FunFam" id="1.20.58.1520:FF:000002">
    <property type="entry name" value="65-kDa microtubule-associated protein 6"/>
    <property type="match status" value="1"/>
</dbReference>
<feature type="region of interest" description="Disordered" evidence="10">
    <location>
        <begin position="528"/>
        <end position="571"/>
    </location>
</feature>
<keyword evidence="12" id="KW-1185">Reference proteome</keyword>
<reference evidence="11 12" key="1">
    <citation type="submission" date="2024-01" db="EMBL/GenBank/DDBJ databases">
        <title>The complete chloroplast genome sequence of Lithospermum erythrorhizon: insights into the phylogenetic relationship among Boraginaceae species and the maternal lineages of purple gromwells.</title>
        <authorList>
            <person name="Okada T."/>
            <person name="Watanabe K."/>
        </authorList>
    </citation>
    <scope>NUCLEOTIDE SEQUENCE [LARGE SCALE GENOMIC DNA]</scope>
</reference>
<dbReference type="EMBL" id="BAABME010002329">
    <property type="protein sequence ID" value="GAA0154150.1"/>
    <property type="molecule type" value="Genomic_DNA"/>
</dbReference>